<organism evidence="2 3">
    <name type="scientific">Planifilum fimeticola</name>
    <dbReference type="NCBI Taxonomy" id="201975"/>
    <lineage>
        <taxon>Bacteria</taxon>
        <taxon>Bacillati</taxon>
        <taxon>Bacillota</taxon>
        <taxon>Bacilli</taxon>
        <taxon>Bacillales</taxon>
        <taxon>Thermoactinomycetaceae</taxon>
        <taxon>Planifilum</taxon>
    </lineage>
</organism>
<comment type="caution">
    <text evidence="2">The sequence shown here is derived from an EMBL/GenBank/DDBJ whole genome shotgun (WGS) entry which is preliminary data.</text>
</comment>
<evidence type="ECO:0000313" key="2">
    <source>
        <dbReference type="EMBL" id="PRX39912.1"/>
    </source>
</evidence>
<name>A0A2T0LD07_9BACL</name>
<dbReference type="InterPro" id="IPR018977">
    <property type="entry name" value="NurA_domain"/>
</dbReference>
<feature type="domain" description="NurA" evidence="1">
    <location>
        <begin position="96"/>
        <end position="321"/>
    </location>
</feature>
<dbReference type="Pfam" id="PF09376">
    <property type="entry name" value="NurA"/>
    <property type="match status" value="1"/>
</dbReference>
<evidence type="ECO:0000259" key="1">
    <source>
        <dbReference type="SMART" id="SM00933"/>
    </source>
</evidence>
<gene>
    <name evidence="2" type="ORF">CLV97_11973</name>
</gene>
<protein>
    <submittedName>
        <fullName evidence="2">NurA domain-containing protein</fullName>
    </submittedName>
</protein>
<dbReference type="AlphaFoldDB" id="A0A2T0LD07"/>
<dbReference type="SMART" id="SM00933">
    <property type="entry name" value="NurA"/>
    <property type="match status" value="1"/>
</dbReference>
<keyword evidence="3" id="KW-1185">Reference proteome</keyword>
<accession>A0A2T0LD07</accession>
<dbReference type="EMBL" id="PVNE01000019">
    <property type="protein sequence ID" value="PRX39912.1"/>
    <property type="molecule type" value="Genomic_DNA"/>
</dbReference>
<evidence type="ECO:0000313" key="3">
    <source>
        <dbReference type="Proteomes" id="UP000237797"/>
    </source>
</evidence>
<proteinExistence type="predicted"/>
<reference evidence="2 3" key="1">
    <citation type="submission" date="2018-03" db="EMBL/GenBank/DDBJ databases">
        <title>Genomic Encyclopedia of Archaeal and Bacterial Type Strains, Phase II (KMG-II): from individual species to whole genera.</title>
        <authorList>
            <person name="Goeker M."/>
        </authorList>
    </citation>
    <scope>NUCLEOTIDE SEQUENCE [LARGE SCALE GENOMIC DNA]</scope>
    <source>
        <strain evidence="2 3">DSM 44946</strain>
    </source>
</reference>
<sequence length="352" mass="39682">MRAFHPLVRVIAARFFCRLLVYGMDQGVARKGGRSVLPVSEELKQKLRALNRELRRMYPPAEFRLETLRRRLEEAGAFFPVDKWSEAELKSWLGEGLLIGVDGSVNSTSGAHPHTLSVFQALAKGTRGEEHWEAEVYTPLLEPEEEMNGGAAREARRRGTILSSLELRAALEAIRRWAPRVVMMDGSLRHFMIDDAEGWNELKEAAERAGVLLVGVSEEIGTKGLARALFPDRPTWSDRDILYGVLNQGEAYAWEGWDASDTGLWKVVIRPSGSPQPVGIDGLISQWEHRGDLIRLCRTLTPESGRGIPLWLDIVDAEVRVTDPLIEAMVEEYIDPDLLHRLLVPKRSERHL</sequence>
<dbReference type="Proteomes" id="UP000237797">
    <property type="component" value="Unassembled WGS sequence"/>
</dbReference>